<gene>
    <name evidence="2" type="ORF">DUNSADRAFT_3881</name>
</gene>
<feature type="transmembrane region" description="Helical" evidence="1">
    <location>
        <begin position="253"/>
        <end position="271"/>
    </location>
</feature>
<feature type="transmembrane region" description="Helical" evidence="1">
    <location>
        <begin position="69"/>
        <end position="85"/>
    </location>
</feature>
<keyword evidence="1" id="KW-1133">Transmembrane helix</keyword>
<comment type="caution">
    <text evidence="2">The sequence shown here is derived from an EMBL/GenBank/DDBJ whole genome shotgun (WGS) entry which is preliminary data.</text>
</comment>
<name>A0ABQ7FVT7_DUNSA</name>
<feature type="transmembrane region" description="Helical" evidence="1">
    <location>
        <begin position="277"/>
        <end position="297"/>
    </location>
</feature>
<feature type="transmembrane region" description="Helical" evidence="1">
    <location>
        <begin position="162"/>
        <end position="184"/>
    </location>
</feature>
<feature type="transmembrane region" description="Helical" evidence="1">
    <location>
        <begin position="105"/>
        <end position="122"/>
    </location>
</feature>
<dbReference type="Proteomes" id="UP000815325">
    <property type="component" value="Unassembled WGS sequence"/>
</dbReference>
<feature type="transmembrane region" description="Helical" evidence="1">
    <location>
        <begin position="129"/>
        <end position="150"/>
    </location>
</feature>
<accession>A0ABQ7FVT7</accession>
<feature type="transmembrane region" description="Helical" evidence="1">
    <location>
        <begin position="196"/>
        <end position="216"/>
    </location>
</feature>
<keyword evidence="1" id="KW-0472">Membrane</keyword>
<proteinExistence type="predicted"/>
<evidence type="ECO:0000313" key="3">
    <source>
        <dbReference type="Proteomes" id="UP000815325"/>
    </source>
</evidence>
<organism evidence="2 3">
    <name type="scientific">Dunaliella salina</name>
    <name type="common">Green alga</name>
    <name type="synonym">Protococcus salinus</name>
    <dbReference type="NCBI Taxonomy" id="3046"/>
    <lineage>
        <taxon>Eukaryota</taxon>
        <taxon>Viridiplantae</taxon>
        <taxon>Chlorophyta</taxon>
        <taxon>core chlorophytes</taxon>
        <taxon>Chlorophyceae</taxon>
        <taxon>CS clade</taxon>
        <taxon>Chlamydomonadales</taxon>
        <taxon>Dunaliellaceae</taxon>
        <taxon>Dunaliella</taxon>
    </lineage>
</organism>
<sequence>MTSSVPSTFAIDLFSPVPALAQSAGEALKALLLLAHDVFQPFYMAIALGGCLLLLGASNRVPQPMAAQLTLASCFVATFALNFGFNCYMKCGIHDVIEACVWRPWQSGVLWLFATAVMLPFACVHNSQLLGFFTVAAQFLFWLSFMMPQIQDLLGLKDERWVTAGMMLVSGALLAFLFIARRATPQAKAALRPFNLGLNVFGSIMLLLLGLINSVWEVGWSGWTFWAIFWNIVYVPTLASLIAAGAIYANATLFNMGCTFSALYMVLLVISSMARNGLAALGVLLGSLGLCAGGYFIHTRPKWLAQMVLD</sequence>
<feature type="transmembrane region" description="Helical" evidence="1">
    <location>
        <begin position="38"/>
        <end position="57"/>
    </location>
</feature>
<feature type="transmembrane region" description="Helical" evidence="1">
    <location>
        <begin position="228"/>
        <end position="248"/>
    </location>
</feature>
<evidence type="ECO:0000313" key="2">
    <source>
        <dbReference type="EMBL" id="KAF5826257.1"/>
    </source>
</evidence>
<keyword evidence="3" id="KW-1185">Reference proteome</keyword>
<protein>
    <submittedName>
        <fullName evidence="2">Uncharacterized protein</fullName>
    </submittedName>
</protein>
<evidence type="ECO:0000256" key="1">
    <source>
        <dbReference type="SAM" id="Phobius"/>
    </source>
</evidence>
<keyword evidence="1" id="KW-0812">Transmembrane</keyword>
<dbReference type="EMBL" id="MU071122">
    <property type="protein sequence ID" value="KAF5826257.1"/>
    <property type="molecule type" value="Genomic_DNA"/>
</dbReference>
<reference evidence="2" key="1">
    <citation type="submission" date="2017-08" db="EMBL/GenBank/DDBJ databases">
        <authorList>
            <person name="Polle J.E."/>
            <person name="Barry K."/>
            <person name="Cushman J."/>
            <person name="Schmutz J."/>
            <person name="Tran D."/>
            <person name="Hathwaick L.T."/>
            <person name="Yim W.C."/>
            <person name="Jenkins J."/>
            <person name="Mckie-Krisberg Z.M."/>
            <person name="Prochnik S."/>
            <person name="Lindquist E."/>
            <person name="Dockter R.B."/>
            <person name="Adam C."/>
            <person name="Molina H."/>
            <person name="Bunkerborg J."/>
            <person name="Jin E."/>
            <person name="Buchheim M."/>
            <person name="Magnuson J."/>
        </authorList>
    </citation>
    <scope>NUCLEOTIDE SEQUENCE</scope>
    <source>
        <strain evidence="2">CCAP 19/18</strain>
    </source>
</reference>